<dbReference type="Gene3D" id="3.30.2130.30">
    <property type="match status" value="1"/>
</dbReference>
<dbReference type="GO" id="GO:0002937">
    <property type="term" value="P:tRNA 4-thiouridine biosynthesis"/>
    <property type="evidence" value="ECO:0007669"/>
    <property type="project" value="TreeGrafter"/>
</dbReference>
<sequence>MKPVALVTTKPGFEPQLREELNKLPIKKKILWTPFRGILKIISQNPYEFLNIIKENKNNLKFLLRVIPLEMECQTDIDEIKKAVSFLINEKKESLKNKSFVVRCNRRGNHEFTSEVVERIIGKYVLDNFKDLNLRVNLKNWDFKINIEILQDKSYISIFQDEFNELVIQENIDNLKNLKRYVERPLNRSERKMDELIKKFPFIFENLNCVVDIGSSPGGWAKMLSKKAKKVYAIDTGELKINANNIIHIKKRAEHVDFEKDINEEIDLITNDTNLYPDESIFLTLKFAKYLKSDRYIIHTLKARKSKTKKEDLEQVLKILDQYKNIEVFEIVNLKANTKNELTIILKKV</sequence>
<dbReference type="HOGENOM" id="CLU_775255_0_0_2"/>
<dbReference type="InterPro" id="IPR040183">
    <property type="entry name" value="THUMPD1-like"/>
</dbReference>
<dbReference type="GO" id="GO:0032259">
    <property type="term" value="P:methylation"/>
    <property type="evidence" value="ECO:0007669"/>
    <property type="project" value="InterPro"/>
</dbReference>
<accession>A0A076LFS7</accession>
<dbReference type="Proteomes" id="UP000028781">
    <property type="component" value="Chromosome"/>
</dbReference>
<dbReference type="GO" id="GO:0052837">
    <property type="term" value="P:thiazole biosynthetic process"/>
    <property type="evidence" value="ECO:0007669"/>
    <property type="project" value="TreeGrafter"/>
</dbReference>
<name>A0A076LFS7_9EURY</name>
<dbReference type="Pfam" id="PF01728">
    <property type="entry name" value="FtsJ"/>
    <property type="match status" value="1"/>
</dbReference>
<evidence type="ECO:0000256" key="1">
    <source>
        <dbReference type="PROSITE-ProRule" id="PRU00529"/>
    </source>
</evidence>
<evidence type="ECO:0000313" key="3">
    <source>
        <dbReference type="EMBL" id="AIJ05318.1"/>
    </source>
</evidence>
<evidence type="ECO:0000313" key="4">
    <source>
        <dbReference type="Proteomes" id="UP000028781"/>
    </source>
</evidence>
<keyword evidence="4" id="KW-1185">Reference proteome</keyword>
<dbReference type="OrthoDB" id="26307at2157"/>
<dbReference type="PANTHER" id="PTHR43209:SF1">
    <property type="entry name" value="TRNA SULFURTRANSFERASE"/>
    <property type="match status" value="1"/>
</dbReference>
<dbReference type="CDD" id="cd11717">
    <property type="entry name" value="THUMP_THUMPD1_like"/>
    <property type="match status" value="1"/>
</dbReference>
<dbReference type="STRING" id="1301915.JH146_0468"/>
<dbReference type="AlphaFoldDB" id="A0A076LFS7"/>
<dbReference type="InterPro" id="IPR050102">
    <property type="entry name" value="tRNA_sulfurtransferase_ThiI"/>
</dbReference>
<keyword evidence="1" id="KW-0694">RNA-binding</keyword>
<dbReference type="FunFam" id="3.30.2130.30:FF:000016">
    <property type="entry name" value="N2-methylguanosine tRNA methyltransferase"/>
    <property type="match status" value="1"/>
</dbReference>
<protein>
    <submittedName>
        <fullName evidence="3">THUMP domain protein</fullName>
    </submittedName>
</protein>
<dbReference type="Gene3D" id="3.40.50.150">
    <property type="entry name" value="Vaccinia Virus protein VP39"/>
    <property type="match status" value="1"/>
</dbReference>
<dbReference type="GO" id="GO:0003723">
    <property type="term" value="F:RNA binding"/>
    <property type="evidence" value="ECO:0007669"/>
    <property type="project" value="UniProtKB-UniRule"/>
</dbReference>
<dbReference type="GeneID" id="24891067"/>
<dbReference type="SUPFAM" id="SSF53335">
    <property type="entry name" value="S-adenosyl-L-methionine-dependent methyltransferases"/>
    <property type="match status" value="1"/>
</dbReference>
<dbReference type="PROSITE" id="PS51165">
    <property type="entry name" value="THUMP"/>
    <property type="match status" value="1"/>
</dbReference>
<dbReference type="InterPro" id="IPR029063">
    <property type="entry name" value="SAM-dependent_MTases_sf"/>
</dbReference>
<dbReference type="GO" id="GO:0008168">
    <property type="term" value="F:methyltransferase activity"/>
    <property type="evidence" value="ECO:0007669"/>
    <property type="project" value="InterPro"/>
</dbReference>
<dbReference type="EMBL" id="CP009149">
    <property type="protein sequence ID" value="AIJ05318.1"/>
    <property type="molecule type" value="Genomic_DNA"/>
</dbReference>
<proteinExistence type="predicted"/>
<feature type="domain" description="THUMP" evidence="2">
    <location>
        <begin position="51"/>
        <end position="160"/>
    </location>
</feature>
<organism evidence="3 4">
    <name type="scientific">Methanocaldococcus bathoardescens</name>
    <dbReference type="NCBI Taxonomy" id="1301915"/>
    <lineage>
        <taxon>Archaea</taxon>
        <taxon>Methanobacteriati</taxon>
        <taxon>Methanobacteriota</taxon>
        <taxon>Methanomada group</taxon>
        <taxon>Methanococci</taxon>
        <taxon>Methanococcales</taxon>
        <taxon>Methanocaldococcaceae</taxon>
        <taxon>Methanocaldococcus</taxon>
    </lineage>
</organism>
<dbReference type="Pfam" id="PF02926">
    <property type="entry name" value="THUMP"/>
    <property type="match status" value="1"/>
</dbReference>
<reference evidence="3 4" key="1">
    <citation type="journal article" date="2015" name="Int. J. Syst. Evol. Microbiol.">
        <title>M ethanocaldococcus bathoardescens sp. nov., a hyperthermophilic methanogen isolated from a volcanically active deep-sea hydrothermal vent.</title>
        <authorList>
            <person name="Stewart L.C."/>
            <person name="Jung J.H."/>
            <person name="Kim Y.T."/>
            <person name="Kwon S.W."/>
            <person name="Park C.S."/>
            <person name="Holden J.F."/>
        </authorList>
    </citation>
    <scope>NUCLEOTIDE SEQUENCE [LARGE SCALE GENOMIC DNA]</scope>
    <source>
        <strain evidence="3 4">JH146</strain>
    </source>
</reference>
<dbReference type="GO" id="GO:0005829">
    <property type="term" value="C:cytosol"/>
    <property type="evidence" value="ECO:0007669"/>
    <property type="project" value="TreeGrafter"/>
</dbReference>
<dbReference type="InterPro" id="IPR004114">
    <property type="entry name" value="THUMP_dom"/>
</dbReference>
<dbReference type="PANTHER" id="PTHR43209">
    <property type="entry name" value="TRNA SULFURTRANSFERASE"/>
    <property type="match status" value="1"/>
</dbReference>
<dbReference type="SUPFAM" id="SSF143437">
    <property type="entry name" value="THUMP domain-like"/>
    <property type="match status" value="1"/>
</dbReference>
<dbReference type="RefSeq" id="WP_048201506.1">
    <property type="nucleotide sequence ID" value="NZ_CP009149.1"/>
</dbReference>
<dbReference type="KEGG" id="mjh:JH146_0468"/>
<dbReference type="SMART" id="SM00981">
    <property type="entry name" value="THUMP"/>
    <property type="match status" value="1"/>
</dbReference>
<dbReference type="InterPro" id="IPR002877">
    <property type="entry name" value="RNA_MeTrfase_FtsJ_dom"/>
</dbReference>
<gene>
    <name evidence="3" type="ORF">JH146_0468</name>
</gene>
<evidence type="ECO:0000259" key="2">
    <source>
        <dbReference type="PROSITE" id="PS51165"/>
    </source>
</evidence>